<gene>
    <name evidence="1" type="ORF">FHS23_003034</name>
</gene>
<reference evidence="1 2" key="1">
    <citation type="submission" date="2020-08" db="EMBL/GenBank/DDBJ databases">
        <title>Genomic Encyclopedia of Type Strains, Phase III (KMG-III): the genomes of soil and plant-associated and newly described type strains.</title>
        <authorList>
            <person name="Whitman W."/>
        </authorList>
    </citation>
    <scope>NUCLEOTIDE SEQUENCE [LARGE SCALE GENOMIC DNA]</scope>
    <source>
        <strain evidence="1 2">CECT 8577</strain>
    </source>
</reference>
<protein>
    <submittedName>
        <fullName evidence="1">Uncharacterized protein</fullName>
    </submittedName>
</protein>
<proteinExistence type="predicted"/>
<sequence length="52" mass="5611">MPHELTPSLLWKPYKGLWRRPLSSEITLSVLRSSGAAVVKIVIGLTAPDPAG</sequence>
<evidence type="ECO:0000313" key="2">
    <source>
        <dbReference type="Proteomes" id="UP000550714"/>
    </source>
</evidence>
<dbReference type="Proteomes" id="UP000550714">
    <property type="component" value="Unassembled WGS sequence"/>
</dbReference>
<dbReference type="AlphaFoldDB" id="A0A839S2T4"/>
<comment type="caution">
    <text evidence="1">The sequence shown here is derived from an EMBL/GenBank/DDBJ whole genome shotgun (WGS) entry which is preliminary data.</text>
</comment>
<organism evidence="1 2">
    <name type="scientific">Prauserella isguenensis</name>
    <dbReference type="NCBI Taxonomy" id="1470180"/>
    <lineage>
        <taxon>Bacteria</taxon>
        <taxon>Bacillati</taxon>
        <taxon>Actinomycetota</taxon>
        <taxon>Actinomycetes</taxon>
        <taxon>Pseudonocardiales</taxon>
        <taxon>Pseudonocardiaceae</taxon>
        <taxon>Prauserella</taxon>
    </lineage>
</organism>
<accession>A0A839S2T4</accession>
<evidence type="ECO:0000313" key="1">
    <source>
        <dbReference type="EMBL" id="MBB3052005.1"/>
    </source>
</evidence>
<dbReference type="EMBL" id="JACHWU010000003">
    <property type="protein sequence ID" value="MBB3052005.1"/>
    <property type="molecule type" value="Genomic_DNA"/>
</dbReference>
<keyword evidence="2" id="KW-1185">Reference proteome</keyword>
<name>A0A839S2T4_9PSEU</name>